<dbReference type="PANTHER" id="PTHR46985:SF2">
    <property type="entry name" value="APOPTOSIS-ASSOCIATED SPECK-LIKE PROTEIN CONTAINING A CARD"/>
    <property type="match status" value="1"/>
</dbReference>
<evidence type="ECO:0000256" key="6">
    <source>
        <dbReference type="SAM" id="MobiDB-lite"/>
    </source>
</evidence>
<dbReference type="GO" id="GO:0045087">
    <property type="term" value="P:innate immune response"/>
    <property type="evidence" value="ECO:0007669"/>
    <property type="project" value="UniProtKB-KW"/>
</dbReference>
<dbReference type="InterPro" id="IPR004020">
    <property type="entry name" value="DAPIN"/>
</dbReference>
<dbReference type="PROSITE" id="PS50209">
    <property type="entry name" value="CARD"/>
    <property type="match status" value="1"/>
</dbReference>
<evidence type="ECO:0000256" key="2">
    <source>
        <dbReference type="ARBA" id="ARBA00022490"/>
    </source>
</evidence>
<keyword evidence="2" id="KW-0963">Cytoplasm</keyword>
<evidence type="ECO:0000313" key="9">
    <source>
        <dbReference type="EMBL" id="BCI56744.1"/>
    </source>
</evidence>
<dbReference type="Pfam" id="PF00619">
    <property type="entry name" value="CARD"/>
    <property type="match status" value="1"/>
</dbReference>
<dbReference type="GO" id="GO:0042981">
    <property type="term" value="P:regulation of apoptotic process"/>
    <property type="evidence" value="ECO:0007669"/>
    <property type="project" value="InterPro"/>
</dbReference>
<dbReference type="PANTHER" id="PTHR46985">
    <property type="entry name" value="NACHT, LRR AND PYD DOMAINS-CONTAINING PROTEIN 1"/>
    <property type="match status" value="1"/>
</dbReference>
<dbReference type="SUPFAM" id="SSF47986">
    <property type="entry name" value="DEATH domain"/>
    <property type="match status" value="2"/>
</dbReference>
<dbReference type="InterPro" id="IPR001315">
    <property type="entry name" value="CARD"/>
</dbReference>
<dbReference type="InterPro" id="IPR051249">
    <property type="entry name" value="NLRP_Inflammasome"/>
</dbReference>
<feature type="domain" description="Pyrin" evidence="8">
    <location>
        <begin position="1"/>
        <end position="87"/>
    </location>
</feature>
<proteinExistence type="evidence at transcript level"/>
<dbReference type="GO" id="GO:0005829">
    <property type="term" value="C:cytosol"/>
    <property type="evidence" value="ECO:0007669"/>
    <property type="project" value="UniProtKB-SubCell"/>
</dbReference>
<dbReference type="InterPro" id="IPR011029">
    <property type="entry name" value="DEATH-like_dom_sf"/>
</dbReference>
<evidence type="ECO:0000256" key="5">
    <source>
        <dbReference type="ARBA" id="ARBA00023198"/>
    </source>
</evidence>
<accession>A0A8D5EPH0</accession>
<dbReference type="EMBL" id="LC568548">
    <property type="protein sequence ID" value="BCI56744.1"/>
    <property type="molecule type" value="mRNA"/>
</dbReference>
<sequence length="205" mass="22398">MSAKKALKKCLQSLSSDEFNAFISELLDREGERRVYKNQVEGKGVIEVTNVMVNVFSERNVLSVAVEVLREANLGGFADQLAASAPAPASAPVSAPVPAPVASGPAPSNPAPSPGGSLSAKEFVEKYKMELIKRLTDTDPLFDLLLHHKVLSGHSYSEFKALPTDRGRMSKLLMGPYLKSKATCEIFYNFLKEEQPFLIDELLEN</sequence>
<evidence type="ECO:0000259" key="8">
    <source>
        <dbReference type="PROSITE" id="PS50824"/>
    </source>
</evidence>
<reference evidence="9" key="1">
    <citation type="submission" date="2020-07" db="EMBL/GenBank/DDBJ databases">
        <title>Molecular cloning and characterization of three types of ASC in Japanese medaka, Oryzias latipes.</title>
        <authorList>
            <person name="Morimoto N."/>
            <person name="Kono T."/>
            <person name="Sakai M."/>
            <person name="Hikima J."/>
        </authorList>
    </citation>
    <scope>NUCLEOTIDE SEQUENCE</scope>
    <source>
        <strain evidence="9">Cab</strain>
    </source>
</reference>
<dbReference type="GO" id="GO:0006954">
    <property type="term" value="P:inflammatory response"/>
    <property type="evidence" value="ECO:0007669"/>
    <property type="project" value="UniProtKB-KW"/>
</dbReference>
<keyword evidence="3" id="KW-0399">Innate immunity</keyword>
<evidence type="ECO:0000259" key="7">
    <source>
        <dbReference type="PROSITE" id="PS50209"/>
    </source>
</evidence>
<feature type="compositionally biased region" description="Low complexity" evidence="6">
    <location>
        <begin position="93"/>
        <end position="106"/>
    </location>
</feature>
<evidence type="ECO:0000256" key="4">
    <source>
        <dbReference type="ARBA" id="ARBA00022859"/>
    </source>
</evidence>
<dbReference type="Pfam" id="PF02758">
    <property type="entry name" value="PYRIN"/>
    <property type="match status" value="1"/>
</dbReference>
<keyword evidence="4" id="KW-0391">Immunity</keyword>
<organism evidence="9">
    <name type="scientific">Oryzias latipes</name>
    <name type="common">Japanese rice fish</name>
    <name type="synonym">Japanese killifish</name>
    <dbReference type="NCBI Taxonomy" id="8090"/>
    <lineage>
        <taxon>Eukaryota</taxon>
        <taxon>Metazoa</taxon>
        <taxon>Chordata</taxon>
        <taxon>Craniata</taxon>
        <taxon>Vertebrata</taxon>
        <taxon>Euteleostomi</taxon>
        <taxon>Actinopterygii</taxon>
        <taxon>Neopterygii</taxon>
        <taxon>Teleostei</taxon>
        <taxon>Neoteleostei</taxon>
        <taxon>Acanthomorphata</taxon>
        <taxon>Ovalentaria</taxon>
        <taxon>Atherinomorphae</taxon>
        <taxon>Beloniformes</taxon>
        <taxon>Adrianichthyidae</taxon>
        <taxon>Oryziinae</taxon>
        <taxon>Oryzias</taxon>
    </lineage>
</organism>
<name>A0A8D5EPH0_ORYLA</name>
<keyword evidence="5" id="KW-0395">Inflammatory response</keyword>
<feature type="domain" description="CARD" evidence="7">
    <location>
        <begin position="116"/>
        <end position="205"/>
    </location>
</feature>
<comment type="subcellular location">
    <subcellularLocation>
        <location evidence="1">Cytoplasm</location>
        <location evidence="1">Cytosol</location>
    </subcellularLocation>
</comment>
<dbReference type="Gene3D" id="1.10.533.10">
    <property type="entry name" value="Death Domain, Fas"/>
    <property type="match status" value="2"/>
</dbReference>
<dbReference type="AlphaFoldDB" id="A0A8D5EPH0"/>
<evidence type="ECO:0000256" key="1">
    <source>
        <dbReference type="ARBA" id="ARBA00004514"/>
    </source>
</evidence>
<protein>
    <submittedName>
        <fullName evidence="9">Apoptosis-associated speck-like protein containing a CARD</fullName>
    </submittedName>
</protein>
<evidence type="ECO:0000256" key="3">
    <source>
        <dbReference type="ARBA" id="ARBA00022588"/>
    </source>
</evidence>
<dbReference type="SMART" id="SM01289">
    <property type="entry name" value="PYRIN"/>
    <property type="match status" value="1"/>
</dbReference>
<dbReference type="PROSITE" id="PS50824">
    <property type="entry name" value="DAPIN"/>
    <property type="match status" value="1"/>
</dbReference>
<feature type="region of interest" description="Disordered" evidence="6">
    <location>
        <begin position="93"/>
        <end position="117"/>
    </location>
</feature>
<gene>
    <name evidence="9" type="primary">ASC-3</name>
</gene>